<accession>A0A226DFU9</accession>
<dbReference type="OrthoDB" id="7549170at2759"/>
<feature type="region of interest" description="Disordered" evidence="1">
    <location>
        <begin position="231"/>
        <end position="251"/>
    </location>
</feature>
<evidence type="ECO:0000313" key="3">
    <source>
        <dbReference type="Proteomes" id="UP000198287"/>
    </source>
</evidence>
<feature type="compositionally biased region" description="Acidic residues" evidence="1">
    <location>
        <begin position="198"/>
        <end position="211"/>
    </location>
</feature>
<organism evidence="2 3">
    <name type="scientific">Folsomia candida</name>
    <name type="common">Springtail</name>
    <dbReference type="NCBI Taxonomy" id="158441"/>
    <lineage>
        <taxon>Eukaryota</taxon>
        <taxon>Metazoa</taxon>
        <taxon>Ecdysozoa</taxon>
        <taxon>Arthropoda</taxon>
        <taxon>Hexapoda</taxon>
        <taxon>Collembola</taxon>
        <taxon>Entomobryomorpha</taxon>
        <taxon>Isotomoidea</taxon>
        <taxon>Isotomidae</taxon>
        <taxon>Proisotominae</taxon>
        <taxon>Folsomia</taxon>
    </lineage>
</organism>
<reference evidence="2 3" key="1">
    <citation type="submission" date="2015-12" db="EMBL/GenBank/DDBJ databases">
        <title>The genome of Folsomia candida.</title>
        <authorList>
            <person name="Faddeeva A."/>
            <person name="Derks M.F."/>
            <person name="Anvar Y."/>
            <person name="Smit S."/>
            <person name="Van Straalen N."/>
            <person name="Roelofs D."/>
        </authorList>
    </citation>
    <scope>NUCLEOTIDE SEQUENCE [LARGE SCALE GENOMIC DNA]</scope>
    <source>
        <strain evidence="2 3">VU population</strain>
        <tissue evidence="2">Whole body</tissue>
    </source>
</reference>
<comment type="caution">
    <text evidence="2">The sequence shown here is derived from an EMBL/GenBank/DDBJ whole genome shotgun (WGS) entry which is preliminary data.</text>
</comment>
<feature type="compositionally biased region" description="Polar residues" evidence="1">
    <location>
        <begin position="233"/>
        <end position="242"/>
    </location>
</feature>
<keyword evidence="3" id="KW-1185">Reference proteome</keyword>
<dbReference type="AlphaFoldDB" id="A0A226DFU9"/>
<evidence type="ECO:0000256" key="1">
    <source>
        <dbReference type="SAM" id="MobiDB-lite"/>
    </source>
</evidence>
<gene>
    <name evidence="2" type="ORF">Fcan01_21227</name>
</gene>
<dbReference type="PANTHER" id="PTHR34153:SF2">
    <property type="entry name" value="SI:CH211-262H13.3-RELATED"/>
    <property type="match status" value="1"/>
</dbReference>
<name>A0A226DFU9_FOLCA</name>
<sequence>MNSLLAESSSAELFVVFVVVVSFCELVRYCPHDNWDSFKIKFLSLSAEQYRHDDYKTISMSLDERYTHKTKRSRSSPSMNLPFVVVEFGHDKSVGIVHQKWITKIEKVLYCYWPPFWKDNRKLKKGVLSGEVPNPTSWTLYEVKVVKGYGLYDDAHQKLVRLEKGAETSAAEESRTKVPPKRKRRISQTKIQNKSSDEEGEDADMECDSDDGYPKLVLVDANRRQITAAKNDVMSSQNSSEISMARKSITPVRSVNEDRRVNTPSSSQTVSIGRARLIDYDDSTLTHTQPTETFEKQMIRKVDFLTASVLQLNDSVQLLLNRQNNASGISISARTNQFNFPIANLDDWKTLEENLKLGERNVQLGDGDKHMRVNEIKDALVQELSFVGGRRTSEAAYRVMAELMTDAMMTTFSFVGKTGKHAICNYPEIHSSVLRAVRLIIPASSSKDTDEAIKYYLKKAPARIAAQNKKTVRDVPS</sequence>
<protein>
    <recommendedName>
        <fullName evidence="4">DUF4806 domain-containing protein</fullName>
    </recommendedName>
</protein>
<evidence type="ECO:0000313" key="2">
    <source>
        <dbReference type="EMBL" id="OXA44010.1"/>
    </source>
</evidence>
<dbReference type="EMBL" id="LNIX01000020">
    <property type="protein sequence ID" value="OXA44010.1"/>
    <property type="molecule type" value="Genomic_DNA"/>
</dbReference>
<evidence type="ECO:0008006" key="4">
    <source>
        <dbReference type="Google" id="ProtNLM"/>
    </source>
</evidence>
<feature type="compositionally biased region" description="Basic and acidic residues" evidence="1">
    <location>
        <begin position="164"/>
        <end position="176"/>
    </location>
</feature>
<feature type="compositionally biased region" description="Basic residues" evidence="1">
    <location>
        <begin position="178"/>
        <end position="187"/>
    </location>
</feature>
<proteinExistence type="predicted"/>
<dbReference type="PANTHER" id="PTHR34153">
    <property type="entry name" value="SI:CH211-262H13.3-RELATED-RELATED"/>
    <property type="match status" value="1"/>
</dbReference>
<feature type="region of interest" description="Disordered" evidence="1">
    <location>
        <begin position="164"/>
        <end position="211"/>
    </location>
</feature>
<dbReference type="Proteomes" id="UP000198287">
    <property type="component" value="Unassembled WGS sequence"/>
</dbReference>